<comment type="caution">
    <text evidence="7">The sequence shown here is derived from an EMBL/GenBank/DDBJ whole genome shotgun (WGS) entry which is preliminary data.</text>
</comment>
<proteinExistence type="predicted"/>
<evidence type="ECO:0000256" key="6">
    <source>
        <dbReference type="ARBA" id="ARBA00023136"/>
    </source>
</evidence>
<keyword evidence="4" id="KW-0256">Endoplasmic reticulum</keyword>
<dbReference type="SUPFAM" id="SSF53474">
    <property type="entry name" value="alpha/beta-Hydrolases"/>
    <property type="match status" value="1"/>
</dbReference>
<evidence type="ECO:0000313" key="7">
    <source>
        <dbReference type="EMBL" id="KAL3675733.1"/>
    </source>
</evidence>
<evidence type="ECO:0000256" key="2">
    <source>
        <dbReference type="ARBA" id="ARBA00004240"/>
    </source>
</evidence>
<dbReference type="GO" id="GO:0016020">
    <property type="term" value="C:membrane"/>
    <property type="evidence" value="ECO:0007669"/>
    <property type="project" value="UniProtKB-SubCell"/>
</dbReference>
<organism evidence="7 8">
    <name type="scientific">Riccia sorocarpa</name>
    <dbReference type="NCBI Taxonomy" id="122646"/>
    <lineage>
        <taxon>Eukaryota</taxon>
        <taxon>Viridiplantae</taxon>
        <taxon>Streptophyta</taxon>
        <taxon>Embryophyta</taxon>
        <taxon>Marchantiophyta</taxon>
        <taxon>Marchantiopsida</taxon>
        <taxon>Marchantiidae</taxon>
        <taxon>Marchantiales</taxon>
        <taxon>Ricciaceae</taxon>
        <taxon>Riccia</taxon>
    </lineage>
</organism>
<dbReference type="GO" id="GO:0005739">
    <property type="term" value="C:mitochondrion"/>
    <property type="evidence" value="ECO:0007669"/>
    <property type="project" value="UniProtKB-SubCell"/>
</dbReference>
<evidence type="ECO:0000256" key="3">
    <source>
        <dbReference type="ARBA" id="ARBA00004370"/>
    </source>
</evidence>
<dbReference type="GO" id="GO:0005783">
    <property type="term" value="C:endoplasmic reticulum"/>
    <property type="evidence" value="ECO:0007669"/>
    <property type="project" value="UniProtKB-SubCell"/>
</dbReference>
<dbReference type="PANTHER" id="PTHR48182:SF2">
    <property type="entry name" value="PROTEIN SERAC1"/>
    <property type="match status" value="1"/>
</dbReference>
<dbReference type="InterPro" id="IPR052374">
    <property type="entry name" value="SERAC1"/>
</dbReference>
<evidence type="ECO:0000256" key="1">
    <source>
        <dbReference type="ARBA" id="ARBA00004173"/>
    </source>
</evidence>
<accession>A0ABD3G9A1</accession>
<name>A0ABD3G9A1_9MARC</name>
<protein>
    <submittedName>
        <fullName evidence="7">Uncharacterized protein</fullName>
    </submittedName>
</protein>
<dbReference type="Proteomes" id="UP001633002">
    <property type="component" value="Unassembled WGS sequence"/>
</dbReference>
<sequence>MVATQPATPGILSAISSWFSPESKRSARVAFNGSKITDSIYDLRPLVEQVEDFSVEIIFLHGLQRDMHNVEDAFCMTWISDTDPPTCWPATLLPRLFPEARLLSVKYDGAAKGTNAKGRDDIDKVAQTLVMDLIQTNRPFGAGVGQTRAPVIFVTHCIGALVAQKILLEVDRQLSYRPNDLKLKNFWNNFAGVVYYSPPLEASEHLATATEYMDTKGPLMKLLQILAKDSTRIGQDFSCLLAAERFEPKPSTLAIYEWLSTTRDVFDGQVEVGVSAGFGERYVTVKGDHFSVAQPADQTSDSFKHLAKFVQEVVRSHVFARPRNRGETPGISPLKRQLDKTIIGGESGQLVEQVDVGVLNHSGDSSNKRSCQTVTSTSRRDTRLPVDLVTKTTSCEKSSALTFFNSYDETYRLQFGVTYSR</sequence>
<dbReference type="PANTHER" id="PTHR48182">
    <property type="entry name" value="PROTEIN SERAC1"/>
    <property type="match status" value="1"/>
</dbReference>
<dbReference type="AlphaFoldDB" id="A0ABD3G9A1"/>
<keyword evidence="5" id="KW-0496">Mitochondrion</keyword>
<keyword evidence="8" id="KW-1185">Reference proteome</keyword>
<keyword evidence="6" id="KW-0472">Membrane</keyword>
<evidence type="ECO:0000313" key="8">
    <source>
        <dbReference type="Proteomes" id="UP001633002"/>
    </source>
</evidence>
<evidence type="ECO:0000256" key="4">
    <source>
        <dbReference type="ARBA" id="ARBA00022824"/>
    </source>
</evidence>
<evidence type="ECO:0000256" key="5">
    <source>
        <dbReference type="ARBA" id="ARBA00023128"/>
    </source>
</evidence>
<reference evidence="7 8" key="1">
    <citation type="submission" date="2024-09" db="EMBL/GenBank/DDBJ databases">
        <title>Chromosome-scale assembly of Riccia sorocarpa.</title>
        <authorList>
            <person name="Paukszto L."/>
        </authorList>
    </citation>
    <scope>NUCLEOTIDE SEQUENCE [LARGE SCALE GENOMIC DNA]</scope>
    <source>
        <strain evidence="7">LP-2024</strain>
        <tissue evidence="7">Aerial parts of the thallus</tissue>
    </source>
</reference>
<dbReference type="InterPro" id="IPR029058">
    <property type="entry name" value="AB_hydrolase_fold"/>
</dbReference>
<comment type="subcellular location">
    <subcellularLocation>
        <location evidence="2">Endoplasmic reticulum</location>
    </subcellularLocation>
    <subcellularLocation>
        <location evidence="3">Membrane</location>
    </subcellularLocation>
    <subcellularLocation>
        <location evidence="1">Mitochondrion</location>
    </subcellularLocation>
</comment>
<gene>
    <name evidence="7" type="ORF">R1sor_025681</name>
</gene>
<dbReference type="EMBL" id="JBJQOH010000008">
    <property type="protein sequence ID" value="KAL3675733.1"/>
    <property type="molecule type" value="Genomic_DNA"/>
</dbReference>